<feature type="region of interest" description="Disordered" evidence="1">
    <location>
        <begin position="163"/>
        <end position="210"/>
    </location>
</feature>
<organism evidence="2">
    <name type="scientific">viral metagenome</name>
    <dbReference type="NCBI Taxonomy" id="1070528"/>
    <lineage>
        <taxon>unclassified sequences</taxon>
        <taxon>metagenomes</taxon>
        <taxon>organismal metagenomes</taxon>
    </lineage>
</organism>
<name>A0A6C0E1W7_9ZZZZ</name>
<evidence type="ECO:0000313" key="2">
    <source>
        <dbReference type="EMBL" id="QHT22611.1"/>
    </source>
</evidence>
<sequence length="210" mass="24278">MNQNFVILFSKYSPVCKKFVEIIENAKLNINFNLLCIDNSNIRDRIKNSNDIDIKQVPCLLILSGANIDKYEGQDCFIWINDIIIQQKNLLLQQQQEQQLILQQQMNEKLNNIINDEPKKQQEQSLPPEQNNNNTFTAIDDIDSNLEDENMIGDIKIESTYRDFDISGNGGSSAKKRPDHAKRENLLSAAMQMQKSRELEDKNMSKNPNF</sequence>
<feature type="compositionally biased region" description="Basic and acidic residues" evidence="1">
    <location>
        <begin position="195"/>
        <end position="204"/>
    </location>
</feature>
<protein>
    <recommendedName>
        <fullName evidence="3">Thioredoxin domain-containing protein</fullName>
    </recommendedName>
</protein>
<evidence type="ECO:0008006" key="3">
    <source>
        <dbReference type="Google" id="ProtNLM"/>
    </source>
</evidence>
<reference evidence="2" key="1">
    <citation type="journal article" date="2020" name="Nature">
        <title>Giant virus diversity and host interactions through global metagenomics.</title>
        <authorList>
            <person name="Schulz F."/>
            <person name="Roux S."/>
            <person name="Paez-Espino D."/>
            <person name="Jungbluth S."/>
            <person name="Walsh D.A."/>
            <person name="Denef V.J."/>
            <person name="McMahon K.D."/>
            <person name="Konstantinidis K.T."/>
            <person name="Eloe-Fadrosh E.A."/>
            <person name="Kyrpides N.C."/>
            <person name="Woyke T."/>
        </authorList>
    </citation>
    <scope>NUCLEOTIDE SEQUENCE</scope>
    <source>
        <strain evidence="2">GVMAG-M-3300023179-111</strain>
    </source>
</reference>
<evidence type="ECO:0000256" key="1">
    <source>
        <dbReference type="SAM" id="MobiDB-lite"/>
    </source>
</evidence>
<proteinExistence type="predicted"/>
<dbReference type="EMBL" id="MN739714">
    <property type="protein sequence ID" value="QHT22611.1"/>
    <property type="molecule type" value="Genomic_DNA"/>
</dbReference>
<accession>A0A6C0E1W7</accession>
<dbReference type="AlphaFoldDB" id="A0A6C0E1W7"/>